<organism evidence="2 3">
    <name type="scientific">Streptomyces glaucus</name>
    <dbReference type="NCBI Taxonomy" id="284029"/>
    <lineage>
        <taxon>Bacteria</taxon>
        <taxon>Bacillati</taxon>
        <taxon>Actinomycetota</taxon>
        <taxon>Actinomycetes</taxon>
        <taxon>Kitasatosporales</taxon>
        <taxon>Streptomycetaceae</taxon>
        <taxon>Streptomyces</taxon>
    </lineage>
</organism>
<evidence type="ECO:0000256" key="1">
    <source>
        <dbReference type="SAM" id="MobiDB-lite"/>
    </source>
</evidence>
<proteinExistence type="predicted"/>
<dbReference type="EMBL" id="BAAATK010000051">
    <property type="protein sequence ID" value="GAA2455154.1"/>
    <property type="molecule type" value="Genomic_DNA"/>
</dbReference>
<feature type="region of interest" description="Disordered" evidence="1">
    <location>
        <begin position="1"/>
        <end position="32"/>
    </location>
</feature>
<comment type="caution">
    <text evidence="2">The sequence shown here is derived from an EMBL/GenBank/DDBJ whole genome shotgun (WGS) entry which is preliminary data.</text>
</comment>
<protein>
    <recommendedName>
        <fullName evidence="4">Secreted protein</fullName>
    </recommendedName>
</protein>
<name>A0ABN3KBV8_9ACTN</name>
<feature type="region of interest" description="Disordered" evidence="1">
    <location>
        <begin position="46"/>
        <end position="103"/>
    </location>
</feature>
<evidence type="ECO:0000313" key="3">
    <source>
        <dbReference type="Proteomes" id="UP001500460"/>
    </source>
</evidence>
<dbReference type="Proteomes" id="UP001500460">
    <property type="component" value="Unassembled WGS sequence"/>
</dbReference>
<sequence length="103" mass="10177">MKQSTSGPARPLAAPSTAHAQHGGTIRASDTARTAARLAAVAVIADARHADGGRSRSRGGPPLPAGRAAHGPRPSRSGSSGRHPAGRTPAGDTRVPHGAAGED</sequence>
<accession>A0ABN3KBV8</accession>
<evidence type="ECO:0008006" key="4">
    <source>
        <dbReference type="Google" id="ProtNLM"/>
    </source>
</evidence>
<keyword evidence="3" id="KW-1185">Reference proteome</keyword>
<reference evidence="2 3" key="1">
    <citation type="journal article" date="2019" name="Int. J. Syst. Evol. Microbiol.">
        <title>The Global Catalogue of Microorganisms (GCM) 10K type strain sequencing project: providing services to taxonomists for standard genome sequencing and annotation.</title>
        <authorList>
            <consortium name="The Broad Institute Genomics Platform"/>
            <consortium name="The Broad Institute Genome Sequencing Center for Infectious Disease"/>
            <person name="Wu L."/>
            <person name="Ma J."/>
        </authorList>
    </citation>
    <scope>NUCLEOTIDE SEQUENCE [LARGE SCALE GENOMIC DNA]</scope>
    <source>
        <strain evidence="2 3">JCM 6922</strain>
    </source>
</reference>
<gene>
    <name evidence="2" type="ORF">GCM10010421_55380</name>
</gene>
<feature type="compositionally biased region" description="Low complexity" evidence="1">
    <location>
        <begin position="65"/>
        <end position="87"/>
    </location>
</feature>
<evidence type="ECO:0000313" key="2">
    <source>
        <dbReference type="EMBL" id="GAA2455154.1"/>
    </source>
</evidence>